<evidence type="ECO:0000313" key="1">
    <source>
        <dbReference type="EMBL" id="OQQ80679.1"/>
    </source>
</evidence>
<reference evidence="1 2" key="1">
    <citation type="submission" date="2017-03" db="EMBL/GenBank/DDBJ databases">
        <title>Phylogenomics and comparative genomics of Lactobacillus salivarius, a mammalian gut commensal.</title>
        <authorList>
            <person name="Harris H.M."/>
        </authorList>
    </citation>
    <scope>NUCLEOTIDE SEQUENCE [LARGE SCALE GENOMIC DNA]</scope>
    <source>
        <strain evidence="1 2">LMG 14477</strain>
    </source>
</reference>
<proteinExistence type="predicted"/>
<dbReference type="EMBL" id="NBEB01000123">
    <property type="protein sequence ID" value="OQQ80679.1"/>
    <property type="molecule type" value="Genomic_DNA"/>
</dbReference>
<accession>A0A1V9QRG6</accession>
<organism evidence="1 2">
    <name type="scientific">Ligilactobacillus salivarius</name>
    <dbReference type="NCBI Taxonomy" id="1624"/>
    <lineage>
        <taxon>Bacteria</taxon>
        <taxon>Bacillati</taxon>
        <taxon>Bacillota</taxon>
        <taxon>Bacilli</taxon>
        <taxon>Lactobacillales</taxon>
        <taxon>Lactobacillaceae</taxon>
        <taxon>Ligilactobacillus</taxon>
    </lineage>
</organism>
<gene>
    <name evidence="1" type="ORF">B6U60_10185</name>
</gene>
<name>A0A1V9QRG6_9LACO</name>
<sequence length="72" mass="8324">MDEAKKLHAETSERKVKYDVALDDGKTKTYTLSKINVNLSYEDMDFLVRKIAKLQDVGEVTAIYEVQMNMIH</sequence>
<evidence type="ECO:0000313" key="2">
    <source>
        <dbReference type="Proteomes" id="UP000192638"/>
    </source>
</evidence>
<protein>
    <submittedName>
        <fullName evidence="1">Uncharacterized protein</fullName>
    </submittedName>
</protein>
<comment type="caution">
    <text evidence="1">The sequence shown here is derived from an EMBL/GenBank/DDBJ whole genome shotgun (WGS) entry which is preliminary data.</text>
</comment>
<dbReference type="Proteomes" id="UP000192638">
    <property type="component" value="Unassembled WGS sequence"/>
</dbReference>
<dbReference type="AlphaFoldDB" id="A0A1V9QRG6"/>
<dbReference type="RefSeq" id="WP_081531104.1">
    <property type="nucleotide sequence ID" value="NZ_JAQTKX010000005.1"/>
</dbReference>